<dbReference type="Gene3D" id="3.10.180.10">
    <property type="entry name" value="2,3-Dihydroxybiphenyl 1,2-Dioxygenase, domain 1"/>
    <property type="match status" value="1"/>
</dbReference>
<gene>
    <name evidence="2" type="ORF">GCM10017576_07620</name>
</gene>
<proteinExistence type="predicted"/>
<name>A0A9W6H1N8_9MICO</name>
<dbReference type="SUPFAM" id="SSF54593">
    <property type="entry name" value="Glyoxalase/Bleomycin resistance protein/Dihydroxybiphenyl dioxygenase"/>
    <property type="match status" value="1"/>
</dbReference>
<feature type="domain" description="VOC" evidence="1">
    <location>
        <begin position="19"/>
        <end position="142"/>
    </location>
</feature>
<reference evidence="2" key="2">
    <citation type="submission" date="2023-01" db="EMBL/GenBank/DDBJ databases">
        <authorList>
            <person name="Sun Q."/>
            <person name="Evtushenko L."/>
        </authorList>
    </citation>
    <scope>NUCLEOTIDE SEQUENCE</scope>
    <source>
        <strain evidence="2">VKM Ac-1020</strain>
    </source>
</reference>
<evidence type="ECO:0000313" key="3">
    <source>
        <dbReference type="Proteomes" id="UP001142462"/>
    </source>
</evidence>
<dbReference type="EMBL" id="BSEJ01000002">
    <property type="protein sequence ID" value="GLJ60633.1"/>
    <property type="molecule type" value="Genomic_DNA"/>
</dbReference>
<organism evidence="2 3">
    <name type="scientific">Microbacterium barkeri</name>
    <dbReference type="NCBI Taxonomy" id="33917"/>
    <lineage>
        <taxon>Bacteria</taxon>
        <taxon>Bacillati</taxon>
        <taxon>Actinomycetota</taxon>
        <taxon>Actinomycetes</taxon>
        <taxon>Micrococcales</taxon>
        <taxon>Microbacteriaceae</taxon>
        <taxon>Microbacterium</taxon>
    </lineage>
</organism>
<sequence length="150" mass="16472">MTRTTASAAETIRPTGGRSMHITESALSLNVRDVEASAAWVKRHLGFSETMSADGFCSLAHPEAGFALIFLRTGLGTFRPAAQAHDAGGLLVVFVVPDIDAQYERLRAEGVEIVTPIETEPWGERYFQMADPNGVVYQLVQWMTSEEEQQ</sequence>
<comment type="caution">
    <text evidence="2">The sequence shown here is derived from an EMBL/GenBank/DDBJ whole genome shotgun (WGS) entry which is preliminary data.</text>
</comment>
<dbReference type="InterPro" id="IPR037523">
    <property type="entry name" value="VOC_core"/>
</dbReference>
<protein>
    <recommendedName>
        <fullName evidence="1">VOC domain-containing protein</fullName>
    </recommendedName>
</protein>
<evidence type="ECO:0000259" key="1">
    <source>
        <dbReference type="PROSITE" id="PS51819"/>
    </source>
</evidence>
<dbReference type="AlphaFoldDB" id="A0A9W6H1N8"/>
<evidence type="ECO:0000313" key="2">
    <source>
        <dbReference type="EMBL" id="GLJ60633.1"/>
    </source>
</evidence>
<keyword evidence="3" id="KW-1185">Reference proteome</keyword>
<dbReference type="InterPro" id="IPR029068">
    <property type="entry name" value="Glyas_Bleomycin-R_OHBP_Dase"/>
</dbReference>
<dbReference type="RefSeq" id="WP_271172348.1">
    <property type="nucleotide sequence ID" value="NZ_BSEJ01000002.1"/>
</dbReference>
<reference evidence="2" key="1">
    <citation type="journal article" date="2014" name="Int. J. Syst. Evol. Microbiol.">
        <title>Complete genome sequence of Corynebacterium casei LMG S-19264T (=DSM 44701T), isolated from a smear-ripened cheese.</title>
        <authorList>
            <consortium name="US DOE Joint Genome Institute (JGI-PGF)"/>
            <person name="Walter F."/>
            <person name="Albersmeier A."/>
            <person name="Kalinowski J."/>
            <person name="Ruckert C."/>
        </authorList>
    </citation>
    <scope>NUCLEOTIDE SEQUENCE</scope>
    <source>
        <strain evidence="2">VKM Ac-1020</strain>
    </source>
</reference>
<accession>A0A9W6H1N8</accession>
<dbReference type="Proteomes" id="UP001142462">
    <property type="component" value="Unassembled WGS sequence"/>
</dbReference>
<dbReference type="PROSITE" id="PS51819">
    <property type="entry name" value="VOC"/>
    <property type="match status" value="1"/>
</dbReference>
<dbReference type="Pfam" id="PF00903">
    <property type="entry name" value="Glyoxalase"/>
    <property type="match status" value="1"/>
</dbReference>
<dbReference type="InterPro" id="IPR004360">
    <property type="entry name" value="Glyas_Fos-R_dOase_dom"/>
</dbReference>